<dbReference type="RefSeq" id="WP_267774581.1">
    <property type="nucleotide sequence ID" value="NZ_JAPNKE010000002.1"/>
</dbReference>
<evidence type="ECO:0000313" key="2">
    <source>
        <dbReference type="EMBL" id="MCY1011323.1"/>
    </source>
</evidence>
<keyword evidence="3" id="KW-1185">Reference proteome</keyword>
<accession>A0A9X3J2P7</accession>
<feature type="compositionally biased region" description="Low complexity" evidence="1">
    <location>
        <begin position="130"/>
        <end position="151"/>
    </location>
</feature>
<feature type="region of interest" description="Disordered" evidence="1">
    <location>
        <begin position="113"/>
        <end position="183"/>
    </location>
</feature>
<reference evidence="2" key="1">
    <citation type="submission" date="2022-11" db="EMBL/GenBank/DDBJ databases">
        <title>Minimal conservation of predation-associated metabolite biosynthetic gene clusters underscores biosynthetic potential of Myxococcota including descriptions for ten novel species: Archangium lansinium sp. nov., Myxococcus landrumus sp. nov., Nannocystis bai.</title>
        <authorList>
            <person name="Ahearne A."/>
            <person name="Stevens C."/>
            <person name="Phillips K."/>
        </authorList>
    </citation>
    <scope>NUCLEOTIDE SEQUENCE</scope>
    <source>
        <strain evidence="2">Na p29</strain>
    </source>
</reference>
<dbReference type="AlphaFoldDB" id="A0A9X3J2P7"/>
<evidence type="ECO:0000313" key="3">
    <source>
        <dbReference type="Proteomes" id="UP001150924"/>
    </source>
</evidence>
<dbReference type="Proteomes" id="UP001150924">
    <property type="component" value="Unassembled WGS sequence"/>
</dbReference>
<dbReference type="PROSITE" id="PS51257">
    <property type="entry name" value="PROKAR_LIPOPROTEIN"/>
    <property type="match status" value="1"/>
</dbReference>
<evidence type="ECO:0008006" key="4">
    <source>
        <dbReference type="Google" id="ProtNLM"/>
    </source>
</evidence>
<comment type="caution">
    <text evidence="2">The sequence shown here is derived from an EMBL/GenBank/DDBJ whole genome shotgun (WGS) entry which is preliminary data.</text>
</comment>
<name>A0A9X3J2P7_9BACT</name>
<dbReference type="EMBL" id="JAPNKE010000002">
    <property type="protein sequence ID" value="MCY1011323.1"/>
    <property type="molecule type" value="Genomic_DNA"/>
</dbReference>
<protein>
    <recommendedName>
        <fullName evidence="4">Lipoprotein</fullName>
    </recommendedName>
</protein>
<evidence type="ECO:0000256" key="1">
    <source>
        <dbReference type="SAM" id="MobiDB-lite"/>
    </source>
</evidence>
<feature type="compositionally biased region" description="Basic and acidic residues" evidence="1">
    <location>
        <begin position="40"/>
        <end position="50"/>
    </location>
</feature>
<feature type="region of interest" description="Disordered" evidence="1">
    <location>
        <begin position="26"/>
        <end position="55"/>
    </location>
</feature>
<organism evidence="2 3">
    <name type="scientific">Nannocystis pusilla</name>
    <dbReference type="NCBI Taxonomy" id="889268"/>
    <lineage>
        <taxon>Bacteria</taxon>
        <taxon>Pseudomonadati</taxon>
        <taxon>Myxococcota</taxon>
        <taxon>Polyangia</taxon>
        <taxon>Nannocystales</taxon>
        <taxon>Nannocystaceae</taxon>
        <taxon>Nannocystis</taxon>
    </lineage>
</organism>
<sequence>MRARDLAGASLLALTAACASQDAERFATPAPLDAPAPVAPEREEAERGNPDDELGLAEYERLLADKESRLRAAGVLLAARDSGLAADARGGGFAPPPPPAPVPAEEVAGEFQMNAAKAKRPRKDASAGRAADAPTVAQAPAPAPVKPKGGATTPGPSATREKKVAYNADAKPEASARGYTAVDDEATGNRCQNICDLSAATCELEGKICDLATRHPEDPRYGDLCRRADDDCRQAAEACQRCSP</sequence>
<feature type="compositionally biased region" description="Basic and acidic residues" evidence="1">
    <location>
        <begin position="159"/>
        <end position="174"/>
    </location>
</feature>
<proteinExistence type="predicted"/>
<gene>
    <name evidence="2" type="ORF">OV079_38350</name>
</gene>